<name>A0ABS8KA75_9BURK</name>
<protein>
    <submittedName>
        <fullName evidence="3">Enoyl-CoA hydratase/isomerase family protein</fullName>
    </submittedName>
</protein>
<dbReference type="InterPro" id="IPR029045">
    <property type="entry name" value="ClpP/crotonase-like_dom_sf"/>
</dbReference>
<proteinExistence type="predicted"/>
<dbReference type="SUPFAM" id="SSF52096">
    <property type="entry name" value="ClpP/crotonase"/>
    <property type="match status" value="1"/>
</dbReference>
<dbReference type="NCBIfam" id="NF004127">
    <property type="entry name" value="PRK05617.1"/>
    <property type="match status" value="1"/>
</dbReference>
<gene>
    <name evidence="3" type="ORF">LJ655_06920</name>
</gene>
<sequence>MSTSASPAVSDEIATHVANRIGFIELERPKALNALSTGMIRAIHAALDQWREAPEVLAVVVRSQHQRAFCAGADLRFLYETAQRGDQQARDTFFCEEYRLNHAIFTYPKPYIALMNGIVMGGGMGISQGAHRTGGLRVVTQSTQMAMPETRIGLFPDVGASWFLARTPGAIGRYLAVTGETIGAADALYAGLADAYIDGEALPALIDTLRREPFESGPDVVACIERETLGYQVVPRPEESALAKARTLIDRHFASAEVARILASLEQERERGGEAAQWADQTIAVLRERSPLSMAVSLEVVTRAEGSMADVLRVDLDLARSSFLLGDMVEGIRARIIDKDNAPHWRFARIEDVKPADVEKMFESPWPANEHPLRALRG</sequence>
<accession>A0ABS8KA75</accession>
<evidence type="ECO:0000313" key="4">
    <source>
        <dbReference type="Proteomes" id="UP001430614"/>
    </source>
</evidence>
<comment type="caution">
    <text evidence="3">The sequence shown here is derived from an EMBL/GenBank/DDBJ whole genome shotgun (WGS) entry which is preliminary data.</text>
</comment>
<evidence type="ECO:0000256" key="1">
    <source>
        <dbReference type="ARBA" id="ARBA00022801"/>
    </source>
</evidence>
<feature type="domain" description="Enoyl-CoA hydratase/isomerase" evidence="2">
    <location>
        <begin position="21"/>
        <end position="362"/>
    </location>
</feature>
<reference evidence="3 4" key="1">
    <citation type="submission" date="2021-11" db="EMBL/GenBank/DDBJ databases">
        <authorList>
            <person name="Oh E.-T."/>
            <person name="Kim S.-B."/>
        </authorList>
    </citation>
    <scope>NUCLEOTIDE SEQUENCE [LARGE SCALE GENOMIC DNA]</scope>
    <source>
        <strain evidence="3 4">MMS20-SJTN17</strain>
    </source>
</reference>
<dbReference type="CDD" id="cd06558">
    <property type="entry name" value="crotonase-like"/>
    <property type="match status" value="1"/>
</dbReference>
<evidence type="ECO:0000313" key="3">
    <source>
        <dbReference type="EMBL" id="MCC8401629.1"/>
    </source>
</evidence>
<organism evidence="3 4">
    <name type="scientific">Paraburkholderia translucens</name>
    <dbReference type="NCBI Taxonomy" id="2886945"/>
    <lineage>
        <taxon>Bacteria</taxon>
        <taxon>Pseudomonadati</taxon>
        <taxon>Pseudomonadota</taxon>
        <taxon>Betaproteobacteria</taxon>
        <taxon>Burkholderiales</taxon>
        <taxon>Burkholderiaceae</taxon>
        <taxon>Paraburkholderia</taxon>
    </lineage>
</organism>
<dbReference type="Gene3D" id="3.90.226.10">
    <property type="entry name" value="2-enoyl-CoA Hydratase, Chain A, domain 1"/>
    <property type="match status" value="1"/>
</dbReference>
<dbReference type="InterPro" id="IPR032259">
    <property type="entry name" value="HIBYL-CoA-H"/>
</dbReference>
<dbReference type="InterPro" id="IPR045004">
    <property type="entry name" value="ECH_dom"/>
</dbReference>
<dbReference type="RefSeq" id="WP_230560518.1">
    <property type="nucleotide sequence ID" value="NZ_JAJITC010000003.1"/>
</dbReference>
<keyword evidence="1" id="KW-0378">Hydrolase</keyword>
<dbReference type="PANTHER" id="PTHR43176:SF6">
    <property type="entry name" value="3-HYDROXYISOBUTYRYL-COA HYDROLASE"/>
    <property type="match status" value="1"/>
</dbReference>
<dbReference type="EMBL" id="JAJITC010000003">
    <property type="protein sequence ID" value="MCC8401629.1"/>
    <property type="molecule type" value="Genomic_DNA"/>
</dbReference>
<keyword evidence="4" id="KW-1185">Reference proteome</keyword>
<evidence type="ECO:0000259" key="2">
    <source>
        <dbReference type="Pfam" id="PF16113"/>
    </source>
</evidence>
<dbReference type="Pfam" id="PF16113">
    <property type="entry name" value="ECH_2"/>
    <property type="match status" value="1"/>
</dbReference>
<dbReference type="PANTHER" id="PTHR43176">
    <property type="entry name" value="3-HYDROXYISOBUTYRYL-COA HYDROLASE-RELATED"/>
    <property type="match status" value="1"/>
</dbReference>
<dbReference type="Proteomes" id="UP001430614">
    <property type="component" value="Unassembled WGS sequence"/>
</dbReference>